<dbReference type="OrthoDB" id="3261690at2759"/>
<dbReference type="HOGENOM" id="CLU_327899_0_0_1"/>
<protein>
    <submittedName>
        <fullName evidence="1">Uncharacterized protein</fullName>
    </submittedName>
</protein>
<evidence type="ECO:0000313" key="1">
    <source>
        <dbReference type="EMBL" id="EMD31648.1"/>
    </source>
</evidence>
<name>M2Q4C0_CERS8</name>
<evidence type="ECO:0000313" key="2">
    <source>
        <dbReference type="Proteomes" id="UP000016930"/>
    </source>
</evidence>
<proteinExistence type="predicted"/>
<gene>
    <name evidence="1" type="ORF">CERSUDRAFT_100111</name>
</gene>
<dbReference type="EMBL" id="KB445816">
    <property type="protein sequence ID" value="EMD31648.1"/>
    <property type="molecule type" value="Genomic_DNA"/>
</dbReference>
<organism evidence="1 2">
    <name type="scientific">Ceriporiopsis subvermispora (strain B)</name>
    <name type="common">White-rot fungus</name>
    <name type="synonym">Gelatoporia subvermispora</name>
    <dbReference type="NCBI Taxonomy" id="914234"/>
    <lineage>
        <taxon>Eukaryota</taxon>
        <taxon>Fungi</taxon>
        <taxon>Dikarya</taxon>
        <taxon>Basidiomycota</taxon>
        <taxon>Agaricomycotina</taxon>
        <taxon>Agaricomycetes</taxon>
        <taxon>Polyporales</taxon>
        <taxon>Gelatoporiaceae</taxon>
        <taxon>Gelatoporia</taxon>
    </lineage>
</organism>
<dbReference type="STRING" id="914234.M2Q4C0"/>
<sequence>MAELPYPDEPLSSQHLTLGDFCLRANTLLEEERVDDFTRFVLAGRDSSGSGNASRIFIDAIQSLSHPPLNTVHVTRDYDSVIGISRTLPYAWPLAYLPMPSFRDTLTKSLHIKDITIQSEGEALKVPLHQIPNVAIGKVHMRHVTRIFFPRLYRPSSRGKDRVVSTKILERLYDQNVRSVLRRLAPSMISSWPSSYSSAERLSRDNFGRYHFSSYDIPPNLLSEFTSELLRQLDEDPDMAGAFFVHEMRGIKGWSAHDGASPNEREDALKKALCWLQVAAIEASEDWYIDIGLNHHHDEHNIQWLHLSHEQLLCSIFSQAPAMQVSKMASSSQMHIDYAAQLSDFAGFRLECVHAGRHDGIVYCQAYTTDKAQTYQLHNGTFSKKGPSDCYFKAIRKFLTAIAALQKSYISSTSNSQDGTARVEIRTNLRNACNSLIGLDHHTVKQTMISIPNLFWWRFKFFRLAGIHYALSALKEAAAEQRMLHQSLLLGAILPWMYNALLSREGDSKVQSLLRDACSQHYCPEIDQEEEDNNAAAALKPIGRSRGLYFLCDLKIGEDCYCIPIRRDNSAHSASRAIQPVLLAAYRVPDMASLLAQIGPKPKSRQQQFVDRRAARIRERLASPQRTVEVQRISEDPPMHEHPLSRTFRPSPNTALPALGGGAESLVLDDSGYQILTRIWRQFPSDIFQVSPKYAGGNYSTLNAMERAGAGLEIFMAYDIPLEACQTRVVGSSFWSETLFRRYFPNKEDAKAAKKLQNFRACTYYTTYISLITHLSGPKVASVRRALQRRFNAILWLPYAGTDRMWATKRMPAAHWMQHPPQFASASPQIAINGAHYLGDLIQIRSRIAQMGAVARDQTPLDD</sequence>
<accession>M2Q4C0</accession>
<keyword evidence="2" id="KW-1185">Reference proteome</keyword>
<dbReference type="AlphaFoldDB" id="M2Q4C0"/>
<dbReference type="Proteomes" id="UP000016930">
    <property type="component" value="Unassembled WGS sequence"/>
</dbReference>
<reference evidence="1 2" key="1">
    <citation type="journal article" date="2012" name="Proc. Natl. Acad. Sci. U.S.A.">
        <title>Comparative genomics of Ceriporiopsis subvermispora and Phanerochaete chrysosporium provide insight into selective ligninolysis.</title>
        <authorList>
            <person name="Fernandez-Fueyo E."/>
            <person name="Ruiz-Duenas F.J."/>
            <person name="Ferreira P."/>
            <person name="Floudas D."/>
            <person name="Hibbett D.S."/>
            <person name="Canessa P."/>
            <person name="Larrondo L.F."/>
            <person name="James T.Y."/>
            <person name="Seelenfreund D."/>
            <person name="Lobos S."/>
            <person name="Polanco R."/>
            <person name="Tello M."/>
            <person name="Honda Y."/>
            <person name="Watanabe T."/>
            <person name="Watanabe T."/>
            <person name="Ryu J.S."/>
            <person name="Kubicek C.P."/>
            <person name="Schmoll M."/>
            <person name="Gaskell J."/>
            <person name="Hammel K.E."/>
            <person name="St John F.J."/>
            <person name="Vanden Wymelenberg A."/>
            <person name="Sabat G."/>
            <person name="Splinter BonDurant S."/>
            <person name="Syed K."/>
            <person name="Yadav J.S."/>
            <person name="Doddapaneni H."/>
            <person name="Subramanian V."/>
            <person name="Lavin J.L."/>
            <person name="Oguiza J.A."/>
            <person name="Perez G."/>
            <person name="Pisabarro A.G."/>
            <person name="Ramirez L."/>
            <person name="Santoyo F."/>
            <person name="Master E."/>
            <person name="Coutinho P.M."/>
            <person name="Henrissat B."/>
            <person name="Lombard V."/>
            <person name="Magnuson J.K."/>
            <person name="Kuees U."/>
            <person name="Hori C."/>
            <person name="Igarashi K."/>
            <person name="Samejima M."/>
            <person name="Held B.W."/>
            <person name="Barry K.W."/>
            <person name="LaButti K.M."/>
            <person name="Lapidus A."/>
            <person name="Lindquist E.A."/>
            <person name="Lucas S.M."/>
            <person name="Riley R."/>
            <person name="Salamov A.A."/>
            <person name="Hoffmeister D."/>
            <person name="Schwenk D."/>
            <person name="Hadar Y."/>
            <person name="Yarden O."/>
            <person name="de Vries R.P."/>
            <person name="Wiebenga A."/>
            <person name="Stenlid J."/>
            <person name="Eastwood D."/>
            <person name="Grigoriev I.V."/>
            <person name="Berka R.M."/>
            <person name="Blanchette R.A."/>
            <person name="Kersten P."/>
            <person name="Martinez A.T."/>
            <person name="Vicuna R."/>
            <person name="Cullen D."/>
        </authorList>
    </citation>
    <scope>NUCLEOTIDE SEQUENCE [LARGE SCALE GENOMIC DNA]</scope>
    <source>
        <strain evidence="1 2">B</strain>
    </source>
</reference>